<dbReference type="PANTHER" id="PTHR42681">
    <property type="entry name" value="MALONYL-COA-ACYL CARRIER PROTEIN TRANSACYLASE, MITOCHONDRIAL"/>
    <property type="match status" value="1"/>
</dbReference>
<dbReference type="EMBL" id="JAAZON010000553">
    <property type="protein sequence ID" value="NMC63917.1"/>
    <property type="molecule type" value="Genomic_DNA"/>
</dbReference>
<keyword evidence="1 4" id="KW-0808">Transferase</keyword>
<evidence type="ECO:0000256" key="1">
    <source>
        <dbReference type="ARBA" id="ARBA00022679"/>
    </source>
</evidence>
<sequence>MVETKKVMAMFPGQGSQKVGMGKTLHENFEIAREIFARADAALDLPLTEICFNGPEDKLVQTAITQPAILTVSSIIFQVWKEKQRDSYEVSVALGHSLGEFSALVAAGALKFDDAVMLVHKRGRYMQEAVPIGQGKMVAVLGKEPDEIEAAIQKIETGVVQIANINAPGQIVVSGATTAVNEFVAALGKAKVIELSVSAPFHCSLMEPAAKQLAADLKSLEINRPSFPVLANYSAEYSFDVEVIRKSLELQVCGRVRWVESVRNAINEFNPVAAIEFGEGGVLSGMLKKINPELERVQAIEVLAG</sequence>
<reference evidence="7 8" key="1">
    <citation type="journal article" date="2020" name="Biotechnol. Biofuels">
        <title>New insights from the biogas microbiome by comprehensive genome-resolved metagenomics of nearly 1600 species originating from multiple anaerobic digesters.</title>
        <authorList>
            <person name="Campanaro S."/>
            <person name="Treu L."/>
            <person name="Rodriguez-R L.M."/>
            <person name="Kovalovszki A."/>
            <person name="Ziels R.M."/>
            <person name="Maus I."/>
            <person name="Zhu X."/>
            <person name="Kougias P.G."/>
            <person name="Basile A."/>
            <person name="Luo G."/>
            <person name="Schluter A."/>
            <person name="Konstantinidis K.T."/>
            <person name="Angelidaki I."/>
        </authorList>
    </citation>
    <scope>NUCLEOTIDE SEQUENCE [LARGE SCALE GENOMIC DNA]</scope>
    <source>
        <strain evidence="7">AS27yjCOA_65</strain>
    </source>
</reference>
<dbReference type="SUPFAM" id="SSF52151">
    <property type="entry name" value="FabD/lysophospholipase-like"/>
    <property type="match status" value="1"/>
</dbReference>
<dbReference type="AlphaFoldDB" id="A0A7X9FT97"/>
<dbReference type="PIRSF" id="PIRSF000446">
    <property type="entry name" value="Mct"/>
    <property type="match status" value="1"/>
</dbReference>
<dbReference type="InterPro" id="IPR050858">
    <property type="entry name" value="Mal-CoA-ACP_Trans/PKS_FabD"/>
</dbReference>
<feature type="active site" evidence="5">
    <location>
        <position position="202"/>
    </location>
</feature>
<dbReference type="SMART" id="SM00827">
    <property type="entry name" value="PKS_AT"/>
    <property type="match status" value="1"/>
</dbReference>
<dbReference type="GO" id="GO:0006633">
    <property type="term" value="P:fatty acid biosynthetic process"/>
    <property type="evidence" value="ECO:0007669"/>
    <property type="project" value="TreeGrafter"/>
</dbReference>
<dbReference type="EC" id="2.3.1.39" evidence="4"/>
<dbReference type="GO" id="GO:0004314">
    <property type="term" value="F:[acyl-carrier-protein] S-malonyltransferase activity"/>
    <property type="evidence" value="ECO:0007669"/>
    <property type="project" value="UniProtKB-EC"/>
</dbReference>
<dbReference type="InterPro" id="IPR001227">
    <property type="entry name" value="Ac_transferase_dom_sf"/>
</dbReference>
<dbReference type="SUPFAM" id="SSF55048">
    <property type="entry name" value="Probable ACP-binding domain of malonyl-CoA ACP transacylase"/>
    <property type="match status" value="1"/>
</dbReference>
<dbReference type="InterPro" id="IPR016036">
    <property type="entry name" value="Malonyl_transacylase_ACP-bd"/>
</dbReference>
<evidence type="ECO:0000256" key="2">
    <source>
        <dbReference type="ARBA" id="ARBA00023315"/>
    </source>
</evidence>
<organism evidence="7 8">
    <name type="scientific">SAR324 cluster bacterium</name>
    <dbReference type="NCBI Taxonomy" id="2024889"/>
    <lineage>
        <taxon>Bacteria</taxon>
        <taxon>Deltaproteobacteria</taxon>
        <taxon>SAR324 cluster</taxon>
    </lineage>
</organism>
<dbReference type="InterPro" id="IPR016035">
    <property type="entry name" value="Acyl_Trfase/lysoPLipase"/>
</dbReference>
<dbReference type="Gene3D" id="3.40.366.10">
    <property type="entry name" value="Malonyl-Coenzyme A Acyl Carrier Protein, domain 2"/>
    <property type="match status" value="1"/>
</dbReference>
<proteinExistence type="inferred from homology"/>
<dbReference type="InterPro" id="IPR004410">
    <property type="entry name" value="Malonyl_CoA-ACP_transAc_FabD"/>
</dbReference>
<dbReference type="Gene3D" id="3.30.70.250">
    <property type="entry name" value="Malonyl-CoA ACP transacylase, ACP-binding"/>
    <property type="match status" value="1"/>
</dbReference>
<accession>A0A7X9FT97</accession>
<evidence type="ECO:0000256" key="5">
    <source>
        <dbReference type="PIRSR" id="PIRSR000446-1"/>
    </source>
</evidence>
<dbReference type="InterPro" id="IPR024925">
    <property type="entry name" value="Malonyl_CoA-ACP_transAc"/>
</dbReference>
<feature type="domain" description="Malonyl-CoA:ACP transacylase (MAT)" evidence="6">
    <location>
        <begin position="10"/>
        <end position="305"/>
    </location>
</feature>
<dbReference type="GO" id="GO:0005829">
    <property type="term" value="C:cytosol"/>
    <property type="evidence" value="ECO:0007669"/>
    <property type="project" value="TreeGrafter"/>
</dbReference>
<evidence type="ECO:0000259" key="6">
    <source>
        <dbReference type="SMART" id="SM00827"/>
    </source>
</evidence>
<feature type="active site" evidence="5">
    <location>
        <position position="97"/>
    </location>
</feature>
<comment type="caution">
    <text evidence="7">The sequence shown here is derived from an EMBL/GenBank/DDBJ whole genome shotgun (WGS) entry which is preliminary data.</text>
</comment>
<dbReference type="PANTHER" id="PTHR42681:SF1">
    <property type="entry name" value="MALONYL-COA-ACYL CARRIER PROTEIN TRANSACYLASE, MITOCHONDRIAL"/>
    <property type="match status" value="1"/>
</dbReference>
<evidence type="ECO:0000313" key="7">
    <source>
        <dbReference type="EMBL" id="NMC63917.1"/>
    </source>
</evidence>
<dbReference type="Proteomes" id="UP000524246">
    <property type="component" value="Unassembled WGS sequence"/>
</dbReference>
<keyword evidence="2 4" id="KW-0012">Acyltransferase</keyword>
<protein>
    <recommendedName>
        <fullName evidence="4">Malonyl CoA-acyl carrier protein transacylase</fullName>
        <ecNumber evidence="4">2.3.1.39</ecNumber>
    </recommendedName>
</protein>
<comment type="similarity">
    <text evidence="4">Belongs to the fabD family.</text>
</comment>
<evidence type="ECO:0000256" key="4">
    <source>
        <dbReference type="PIRNR" id="PIRNR000446"/>
    </source>
</evidence>
<comment type="catalytic activity">
    <reaction evidence="3 4">
        <text>holo-[ACP] + malonyl-CoA = malonyl-[ACP] + CoA</text>
        <dbReference type="Rhea" id="RHEA:41792"/>
        <dbReference type="Rhea" id="RHEA-COMP:9623"/>
        <dbReference type="Rhea" id="RHEA-COMP:9685"/>
        <dbReference type="ChEBI" id="CHEBI:57287"/>
        <dbReference type="ChEBI" id="CHEBI:57384"/>
        <dbReference type="ChEBI" id="CHEBI:64479"/>
        <dbReference type="ChEBI" id="CHEBI:78449"/>
        <dbReference type="EC" id="2.3.1.39"/>
    </reaction>
</comment>
<dbReference type="Pfam" id="PF00698">
    <property type="entry name" value="Acyl_transf_1"/>
    <property type="match status" value="1"/>
</dbReference>
<evidence type="ECO:0000313" key="8">
    <source>
        <dbReference type="Proteomes" id="UP000524246"/>
    </source>
</evidence>
<dbReference type="NCBIfam" id="TIGR00128">
    <property type="entry name" value="fabD"/>
    <property type="match status" value="1"/>
</dbReference>
<dbReference type="InterPro" id="IPR014043">
    <property type="entry name" value="Acyl_transferase_dom"/>
</dbReference>
<evidence type="ECO:0000256" key="3">
    <source>
        <dbReference type="ARBA" id="ARBA00048462"/>
    </source>
</evidence>
<name>A0A7X9FT97_9DELT</name>
<gene>
    <name evidence="7" type="primary">fabD</name>
    <name evidence="7" type="ORF">GYA55_12205</name>
</gene>